<sequence>MAATSLEDRALLQFDRLLKEGELLWTENSPRRIEGEPFDFEFRVSASLQSKPQDREQSKSTSSHAFPDSDGDWTLGNINHTHKLILNKFCVMRPQFVLPTLEFQPQKDPLNAHDFQAGWDVLTQLPPHSYMMIFNCGIDAGSSVGHKHLQIIPQAQPHPKNFLQLLKKDEAAGYHTVPSCPFRHAAYALRDLDQTTTTISGPNLEKIYSQFAHTLDMKPEQAHNVILTHEYLLLIPRTKAWIQVGEEASSKISANAAAMMGLVYSWSEEQFRSYLEFGPMRALGEMGVKV</sequence>
<proteinExistence type="predicted"/>
<dbReference type="OrthoDB" id="10267950at2759"/>
<evidence type="ECO:0000256" key="1">
    <source>
        <dbReference type="SAM" id="MobiDB-lite"/>
    </source>
</evidence>
<dbReference type="STRING" id="692275.M3CXR8"/>
<keyword evidence="5" id="KW-1185">Reference proteome</keyword>
<dbReference type="AlphaFoldDB" id="M3CXR8"/>
<name>M3CXR8_SPHMS</name>
<dbReference type="HOGENOM" id="CLU_049915_0_0_1"/>
<evidence type="ECO:0000259" key="2">
    <source>
        <dbReference type="Pfam" id="PF09830"/>
    </source>
</evidence>
<dbReference type="GO" id="GO:0009117">
    <property type="term" value="P:nucleotide metabolic process"/>
    <property type="evidence" value="ECO:0007669"/>
    <property type="project" value="InterPro"/>
</dbReference>
<dbReference type="InterPro" id="IPR019200">
    <property type="entry name" value="ATP_adenylylTrfase_C"/>
</dbReference>
<dbReference type="Proteomes" id="UP000016931">
    <property type="component" value="Unassembled WGS sequence"/>
</dbReference>
<dbReference type="Pfam" id="PF09830">
    <property type="entry name" value="ATP_transf"/>
    <property type="match status" value="1"/>
</dbReference>
<dbReference type="PANTHER" id="PTHR38420">
    <property type="entry name" value="AP-4-A PHOSPHORYLASE II"/>
    <property type="match status" value="1"/>
</dbReference>
<dbReference type="InterPro" id="IPR036265">
    <property type="entry name" value="HIT-like_sf"/>
</dbReference>
<feature type="domain" description="ATP adenylyltransferase C-terminal" evidence="2">
    <location>
        <begin position="178"/>
        <end position="288"/>
    </location>
</feature>
<dbReference type="GO" id="GO:0003877">
    <property type="term" value="F:ATP:ADP adenylyltransferase activity"/>
    <property type="evidence" value="ECO:0007669"/>
    <property type="project" value="InterPro"/>
</dbReference>
<dbReference type="InterPro" id="IPR043171">
    <property type="entry name" value="Ap4A_phos1/2-like"/>
</dbReference>
<evidence type="ECO:0000313" key="4">
    <source>
        <dbReference type="EMBL" id="EMF08456.1"/>
    </source>
</evidence>
<dbReference type="Pfam" id="PF19327">
    <property type="entry name" value="Ap4A_phos_N"/>
    <property type="match status" value="1"/>
</dbReference>
<protein>
    <submittedName>
        <fullName evidence="4">Uncharacterized protein</fullName>
    </submittedName>
</protein>
<dbReference type="EMBL" id="KB456271">
    <property type="protein sequence ID" value="EMF08456.1"/>
    <property type="molecule type" value="Genomic_DNA"/>
</dbReference>
<dbReference type="InterPro" id="IPR009163">
    <property type="entry name" value="Ap4A_phos1/2"/>
</dbReference>
<dbReference type="SUPFAM" id="SSF54197">
    <property type="entry name" value="HIT-like"/>
    <property type="match status" value="1"/>
</dbReference>
<reference evidence="4 5" key="1">
    <citation type="journal article" date="2012" name="PLoS Pathog.">
        <title>Diverse lifestyles and strategies of plant pathogenesis encoded in the genomes of eighteen Dothideomycetes fungi.</title>
        <authorList>
            <person name="Ohm R.A."/>
            <person name="Feau N."/>
            <person name="Henrissat B."/>
            <person name="Schoch C.L."/>
            <person name="Horwitz B.A."/>
            <person name="Barry K.W."/>
            <person name="Condon B.J."/>
            <person name="Copeland A.C."/>
            <person name="Dhillon B."/>
            <person name="Glaser F."/>
            <person name="Hesse C.N."/>
            <person name="Kosti I."/>
            <person name="LaButti K."/>
            <person name="Lindquist E.A."/>
            <person name="Lucas S."/>
            <person name="Salamov A.A."/>
            <person name="Bradshaw R.E."/>
            <person name="Ciuffetti L."/>
            <person name="Hamelin R.C."/>
            <person name="Kema G.H.J."/>
            <person name="Lawrence C."/>
            <person name="Scott J.A."/>
            <person name="Spatafora J.W."/>
            <person name="Turgeon B.G."/>
            <person name="de Wit P.J.G.M."/>
            <person name="Zhong S."/>
            <person name="Goodwin S.B."/>
            <person name="Grigoriev I.V."/>
        </authorList>
    </citation>
    <scope>NUCLEOTIDE SEQUENCE [LARGE SCALE GENOMIC DNA]</scope>
    <source>
        <strain evidence="4 5">SO2202</strain>
    </source>
</reference>
<dbReference type="GO" id="GO:0005524">
    <property type="term" value="F:ATP binding"/>
    <property type="evidence" value="ECO:0007669"/>
    <property type="project" value="InterPro"/>
</dbReference>
<dbReference type="GeneID" id="27907188"/>
<gene>
    <name evidence="4" type="ORF">SEPMUDRAFT_74113</name>
</gene>
<dbReference type="InterPro" id="IPR045759">
    <property type="entry name" value="Ap4A_phos1/2_N"/>
</dbReference>
<feature type="domain" description="Ap4A phosphorylase 1/2 N-terminal" evidence="3">
    <location>
        <begin position="6"/>
        <end position="155"/>
    </location>
</feature>
<dbReference type="eggNOG" id="ENOG502QRAQ">
    <property type="taxonomic scope" value="Eukaryota"/>
</dbReference>
<feature type="region of interest" description="Disordered" evidence="1">
    <location>
        <begin position="48"/>
        <end position="71"/>
    </location>
</feature>
<dbReference type="PANTHER" id="PTHR38420:SF1">
    <property type="entry name" value="PUTATIVE (AFU_ORTHOLOGUE AFUA_5G14690)-RELATED"/>
    <property type="match status" value="1"/>
</dbReference>
<organism evidence="4 5">
    <name type="scientific">Sphaerulina musiva (strain SO2202)</name>
    <name type="common">Poplar stem canker fungus</name>
    <name type="synonym">Septoria musiva</name>
    <dbReference type="NCBI Taxonomy" id="692275"/>
    <lineage>
        <taxon>Eukaryota</taxon>
        <taxon>Fungi</taxon>
        <taxon>Dikarya</taxon>
        <taxon>Ascomycota</taxon>
        <taxon>Pezizomycotina</taxon>
        <taxon>Dothideomycetes</taxon>
        <taxon>Dothideomycetidae</taxon>
        <taxon>Mycosphaerellales</taxon>
        <taxon>Mycosphaerellaceae</taxon>
        <taxon>Sphaerulina</taxon>
    </lineage>
</organism>
<dbReference type="RefSeq" id="XP_016756577.1">
    <property type="nucleotide sequence ID" value="XM_016910051.1"/>
</dbReference>
<accession>M3CXR8</accession>
<dbReference type="Gene3D" id="3.30.428.70">
    <property type="match status" value="1"/>
</dbReference>
<evidence type="ECO:0000313" key="5">
    <source>
        <dbReference type="Proteomes" id="UP000016931"/>
    </source>
</evidence>
<evidence type="ECO:0000259" key="3">
    <source>
        <dbReference type="Pfam" id="PF19327"/>
    </source>
</evidence>
<dbReference type="OMA" id="GSDMFCP"/>